<sequence length="54" mass="5715">MELLNVPRLVSKLLRQVNAPQQNASRPNGAAAPAEPAPANNVDVQDNAEVEALL</sequence>
<dbReference type="AlphaFoldDB" id="A0A5C3FBB2"/>
<keyword evidence="3" id="KW-1185">Reference proteome</keyword>
<feature type="region of interest" description="Disordered" evidence="1">
    <location>
        <begin position="18"/>
        <end position="47"/>
    </location>
</feature>
<accession>A0A5C3FBB2</accession>
<name>A0A5C3FBB2_9BASI</name>
<evidence type="ECO:0000256" key="1">
    <source>
        <dbReference type="SAM" id="MobiDB-lite"/>
    </source>
</evidence>
<evidence type="ECO:0000313" key="2">
    <source>
        <dbReference type="EMBL" id="SPO41416.1"/>
    </source>
</evidence>
<proteinExistence type="predicted"/>
<organism evidence="2 3">
    <name type="scientific">Pseudozyma flocculosa</name>
    <dbReference type="NCBI Taxonomy" id="84751"/>
    <lineage>
        <taxon>Eukaryota</taxon>
        <taxon>Fungi</taxon>
        <taxon>Dikarya</taxon>
        <taxon>Basidiomycota</taxon>
        <taxon>Ustilaginomycotina</taxon>
        <taxon>Ustilaginomycetes</taxon>
        <taxon>Ustilaginales</taxon>
        <taxon>Ustilaginaceae</taxon>
        <taxon>Pseudozyma</taxon>
    </lineage>
</organism>
<dbReference type="Proteomes" id="UP000323386">
    <property type="component" value="Unassembled WGS sequence"/>
</dbReference>
<gene>
    <name evidence="2" type="ORF">PSFLO_06898</name>
</gene>
<reference evidence="2 3" key="1">
    <citation type="submission" date="2018-03" db="EMBL/GenBank/DDBJ databases">
        <authorList>
            <person name="Guldener U."/>
        </authorList>
    </citation>
    <scope>NUCLEOTIDE SEQUENCE [LARGE SCALE GENOMIC DNA]</scope>
    <source>
        <strain evidence="2 3">DAOM196992</strain>
    </source>
</reference>
<dbReference type="EMBL" id="OOIP01000027">
    <property type="protein sequence ID" value="SPO41416.1"/>
    <property type="molecule type" value="Genomic_DNA"/>
</dbReference>
<protein>
    <submittedName>
        <fullName evidence="2">Uncharacterized protein</fullName>
    </submittedName>
</protein>
<evidence type="ECO:0000313" key="3">
    <source>
        <dbReference type="Proteomes" id="UP000323386"/>
    </source>
</evidence>
<feature type="compositionally biased region" description="Low complexity" evidence="1">
    <location>
        <begin position="27"/>
        <end position="41"/>
    </location>
</feature>